<gene>
    <name evidence="3" type="ORF">Pan161_17950</name>
</gene>
<reference evidence="3 4" key="1">
    <citation type="submission" date="2019-02" db="EMBL/GenBank/DDBJ databases">
        <title>Deep-cultivation of Planctomycetes and their phenomic and genomic characterization uncovers novel biology.</title>
        <authorList>
            <person name="Wiegand S."/>
            <person name="Jogler M."/>
            <person name="Boedeker C."/>
            <person name="Pinto D."/>
            <person name="Vollmers J."/>
            <person name="Rivas-Marin E."/>
            <person name="Kohn T."/>
            <person name="Peeters S.H."/>
            <person name="Heuer A."/>
            <person name="Rast P."/>
            <person name="Oberbeckmann S."/>
            <person name="Bunk B."/>
            <person name="Jeske O."/>
            <person name="Meyerdierks A."/>
            <person name="Storesund J.E."/>
            <person name="Kallscheuer N."/>
            <person name="Luecker S."/>
            <person name="Lage O.M."/>
            <person name="Pohl T."/>
            <person name="Merkel B.J."/>
            <person name="Hornburger P."/>
            <person name="Mueller R.-W."/>
            <person name="Bruemmer F."/>
            <person name="Labrenz M."/>
            <person name="Spormann A.M."/>
            <person name="Op den Camp H."/>
            <person name="Overmann J."/>
            <person name="Amann R."/>
            <person name="Jetten M.S.M."/>
            <person name="Mascher T."/>
            <person name="Medema M.H."/>
            <person name="Devos D.P."/>
            <person name="Kaster A.-K."/>
            <person name="Ovreas L."/>
            <person name="Rohde M."/>
            <person name="Galperin M.Y."/>
            <person name="Jogler C."/>
        </authorList>
    </citation>
    <scope>NUCLEOTIDE SEQUENCE [LARGE SCALE GENOMIC DNA]</scope>
    <source>
        <strain evidence="3 4">Pan161</strain>
    </source>
</reference>
<dbReference type="RefSeq" id="WP_145225888.1">
    <property type="nucleotide sequence ID" value="NZ_CP036343.1"/>
</dbReference>
<dbReference type="GO" id="GO:0071949">
    <property type="term" value="F:FAD binding"/>
    <property type="evidence" value="ECO:0007669"/>
    <property type="project" value="InterPro"/>
</dbReference>
<dbReference type="KEGG" id="gax:Pan161_17950"/>
<dbReference type="InterPro" id="IPR002938">
    <property type="entry name" value="FAD-bd"/>
</dbReference>
<dbReference type="GO" id="GO:0016491">
    <property type="term" value="F:oxidoreductase activity"/>
    <property type="evidence" value="ECO:0007669"/>
    <property type="project" value="UniProtKB-KW"/>
</dbReference>
<proteinExistence type="predicted"/>
<evidence type="ECO:0000313" key="3">
    <source>
        <dbReference type="EMBL" id="QDT90146.1"/>
    </source>
</evidence>
<name>A0A517VAX8_9PLAN</name>
<dbReference type="InterPro" id="IPR050631">
    <property type="entry name" value="PheA/TfdB_FAD_monoxygenase"/>
</dbReference>
<dbReference type="Gene3D" id="3.50.50.60">
    <property type="entry name" value="FAD/NAD(P)-binding domain"/>
    <property type="match status" value="2"/>
</dbReference>
<dbReference type="EMBL" id="CP036343">
    <property type="protein sequence ID" value="QDT90146.1"/>
    <property type="molecule type" value="Genomic_DNA"/>
</dbReference>
<dbReference type="PANTHER" id="PTHR43476">
    <property type="entry name" value="3-(3-HYDROXY-PHENYL)PROPIONATE/3-HYDROXYCINNAMIC ACID HYDROXYLASE"/>
    <property type="match status" value="1"/>
</dbReference>
<evidence type="ECO:0000256" key="1">
    <source>
        <dbReference type="ARBA" id="ARBA00023002"/>
    </source>
</evidence>
<dbReference type="InterPro" id="IPR036188">
    <property type="entry name" value="FAD/NAD-bd_sf"/>
</dbReference>
<evidence type="ECO:0000259" key="2">
    <source>
        <dbReference type="Pfam" id="PF01494"/>
    </source>
</evidence>
<protein>
    <recommendedName>
        <fullName evidence="2">FAD-binding domain-containing protein</fullName>
    </recommendedName>
</protein>
<dbReference type="NCBIfam" id="NF004834">
    <property type="entry name" value="PRK06185.1-3"/>
    <property type="match status" value="1"/>
</dbReference>
<dbReference type="OrthoDB" id="9806565at2"/>
<evidence type="ECO:0000313" key="4">
    <source>
        <dbReference type="Proteomes" id="UP000316855"/>
    </source>
</evidence>
<keyword evidence="1" id="KW-0560">Oxidoreductase</keyword>
<feature type="domain" description="FAD-binding" evidence="2">
    <location>
        <begin position="15"/>
        <end position="332"/>
    </location>
</feature>
<dbReference type="SUPFAM" id="SSF51905">
    <property type="entry name" value="FAD/NAD(P)-binding domain"/>
    <property type="match status" value="1"/>
</dbReference>
<sequence length="425" mass="47097">MSESRPPLSGSQIRTRCCIVGGGPAGLFLGYLLARAGVEVIVLEKHKDFLRDFRGDTIHPSTLQLLFELGLLDEFLQIADKHFEALNLNFEGQQIPGPYFTHLPTECKFITFAPQWDFLNMIASHASEYPNFHLHLQAEAKHLIRDGEHVIGVKVNGLEGEYEIFSDLVVGADGRGSQMRIDANVEVIEKGIPIDVLWFRVGKQGDIDDNTLARIKQGRMLITIDRGDYFQAGLIIHKGFFDEIKQEGLEVFRNRILDILPDLGEGVAEIDSWDKVRLLTVQLNHITNWAQPGLLLIGDAAHAMSPVGGVGVNLAVQDAVATANLLADKLYEGVVTLADLQEVQNRRERPALKTQRMQVFAHQRLFGGHSAPGKPVSISWGLRKFARLLAPILRRTAGKLIGLGFLPEHIQTPERAAKNSTPVAP</sequence>
<accession>A0A517VAX8</accession>
<keyword evidence="4" id="KW-1185">Reference proteome</keyword>
<dbReference type="PANTHER" id="PTHR43476:SF5">
    <property type="entry name" value="FAD-DEPENDENT MONOOXYGENASE"/>
    <property type="match status" value="1"/>
</dbReference>
<dbReference type="PRINTS" id="PR00420">
    <property type="entry name" value="RNGMNOXGNASE"/>
</dbReference>
<organism evidence="3 4">
    <name type="scientific">Gimesia algae</name>
    <dbReference type="NCBI Taxonomy" id="2527971"/>
    <lineage>
        <taxon>Bacteria</taxon>
        <taxon>Pseudomonadati</taxon>
        <taxon>Planctomycetota</taxon>
        <taxon>Planctomycetia</taxon>
        <taxon>Planctomycetales</taxon>
        <taxon>Planctomycetaceae</taxon>
        <taxon>Gimesia</taxon>
    </lineage>
</organism>
<dbReference type="Pfam" id="PF01494">
    <property type="entry name" value="FAD_binding_3"/>
    <property type="match status" value="1"/>
</dbReference>
<dbReference type="Proteomes" id="UP000316855">
    <property type="component" value="Chromosome"/>
</dbReference>
<dbReference type="AlphaFoldDB" id="A0A517VAX8"/>